<protein>
    <submittedName>
        <fullName evidence="7">Xanthine dehydrogenase, XdhA subunit</fullName>
    </submittedName>
</protein>
<dbReference type="GO" id="GO:0004854">
    <property type="term" value="F:xanthine dehydrogenase activity"/>
    <property type="evidence" value="ECO:0007669"/>
    <property type="project" value="InterPro"/>
</dbReference>
<dbReference type="InterPro" id="IPR002888">
    <property type="entry name" value="2Fe-2S-bd"/>
</dbReference>
<dbReference type="Pfam" id="PF00111">
    <property type="entry name" value="Fer2"/>
    <property type="match status" value="1"/>
</dbReference>
<dbReference type="CDD" id="cd00207">
    <property type="entry name" value="fer2"/>
    <property type="match status" value="1"/>
</dbReference>
<dbReference type="InterPro" id="IPR001041">
    <property type="entry name" value="2Fe-2S_ferredoxin-type"/>
</dbReference>
<proteinExistence type="predicted"/>
<dbReference type="InterPro" id="IPR016167">
    <property type="entry name" value="FAD-bd_PCMH_sub1"/>
</dbReference>
<name>R4YV22_OLEAN</name>
<dbReference type="InterPro" id="IPR016166">
    <property type="entry name" value="FAD-bd_PCMH"/>
</dbReference>
<dbReference type="Gene3D" id="3.30.390.50">
    <property type="entry name" value="CO dehydrogenase flavoprotein, C-terminal domain"/>
    <property type="match status" value="1"/>
</dbReference>
<dbReference type="AlphaFoldDB" id="R4YV22"/>
<dbReference type="GO" id="GO:0051537">
    <property type="term" value="F:2 iron, 2 sulfur cluster binding"/>
    <property type="evidence" value="ECO:0007669"/>
    <property type="project" value="InterPro"/>
</dbReference>
<dbReference type="InterPro" id="IPR012175">
    <property type="entry name" value="Xanth_DH_ssu_bac"/>
</dbReference>
<dbReference type="InterPro" id="IPR036318">
    <property type="entry name" value="FAD-bd_PCMH-like_sf"/>
</dbReference>
<evidence type="ECO:0000313" key="7">
    <source>
        <dbReference type="EMBL" id="CCK77444.1"/>
    </source>
</evidence>
<sequence>MSKPVIKFCLNGRWIEETAVTSDMTVLRYLRTQQILAGTKEGCGSGDCGACSVLLGERIADDTANESSEGQWHYQAINGCITFIAQLDGKSLITVDALATKGSAKDKEGDQLHPAQQAMVDYHGSQCGFCTPGIVMSLAALHENQRINKNSEPADHHQIIDALSGNLCRCTGYRPIIEAAENMNNYHNNSVDVGQVGIWQPAMNHDASADTKSGLIHTASKIDIESQSWSPKTEDELKVLLAQHPQARMVAGATDIALEVTQMNRRIPQLIAINDIASLKTIVIEDESIMIGAGVTYSQMEATLNEHFPEFGQLLHRFASRQVRNNGTMGGNVANASPIGDTPPVLLALGACIELASAEGSRWLALHDFFLDYKKTQQKPGEYLRMIRIPRLQANQVLKVYKISKRLEDDISAVLAAFKFTLEGKVGAQTVTAVTSGFGGMAGIPKAAMHLEQTLLNQQVSMAAFEQAAQVLEQDFNPMSDVRATSAYRMQVAQNLIQKCAFELSNPNAVTRIESLDKSELSLSEVNAEVANHA</sequence>
<dbReference type="Pfam" id="PF01799">
    <property type="entry name" value="Fer2_2"/>
    <property type="match status" value="1"/>
</dbReference>
<organism evidence="7 8">
    <name type="scientific">Oleispira antarctica RB-8</name>
    <dbReference type="NCBI Taxonomy" id="698738"/>
    <lineage>
        <taxon>Bacteria</taxon>
        <taxon>Pseudomonadati</taxon>
        <taxon>Pseudomonadota</taxon>
        <taxon>Gammaproteobacteria</taxon>
        <taxon>Oceanospirillales</taxon>
        <taxon>Oceanospirillaceae</taxon>
        <taxon>Oleispira</taxon>
    </lineage>
</organism>
<dbReference type="SMART" id="SM01092">
    <property type="entry name" value="CO_deh_flav_C"/>
    <property type="match status" value="1"/>
</dbReference>
<evidence type="ECO:0000256" key="3">
    <source>
        <dbReference type="ARBA" id="ARBA00022827"/>
    </source>
</evidence>
<dbReference type="Gene3D" id="1.10.150.120">
    <property type="entry name" value="[2Fe-2S]-binding domain"/>
    <property type="match status" value="1"/>
</dbReference>
<dbReference type="PIRSF" id="PIRSF036557">
    <property type="entry name" value="XdhA_RC"/>
    <property type="match status" value="1"/>
</dbReference>
<evidence type="ECO:0000256" key="4">
    <source>
        <dbReference type="ARBA" id="ARBA00023002"/>
    </source>
</evidence>
<dbReference type="InterPro" id="IPR016169">
    <property type="entry name" value="FAD-bd_PCMH_sub2"/>
</dbReference>
<dbReference type="PATRIC" id="fig|698738.3.peg.3397"/>
<keyword evidence="3" id="KW-0274">FAD</keyword>
<evidence type="ECO:0000256" key="2">
    <source>
        <dbReference type="ARBA" id="ARBA00022723"/>
    </source>
</evidence>
<dbReference type="InterPro" id="IPR036010">
    <property type="entry name" value="2Fe-2S_ferredoxin-like_sf"/>
</dbReference>
<dbReference type="HOGENOM" id="CLU_001681_9_0_6"/>
<dbReference type="KEGG" id="oai:OLEAN_C32680"/>
<dbReference type="PANTHER" id="PTHR45444:SF3">
    <property type="entry name" value="XANTHINE DEHYDROGENASE"/>
    <property type="match status" value="1"/>
</dbReference>
<dbReference type="GO" id="GO:0071949">
    <property type="term" value="F:FAD binding"/>
    <property type="evidence" value="ECO:0007669"/>
    <property type="project" value="InterPro"/>
</dbReference>
<dbReference type="InterPro" id="IPR006058">
    <property type="entry name" value="2Fe2S_fd_BS"/>
</dbReference>
<dbReference type="PROSITE" id="PS51387">
    <property type="entry name" value="FAD_PCMH"/>
    <property type="match status" value="1"/>
</dbReference>
<dbReference type="SUPFAM" id="SSF56176">
    <property type="entry name" value="FAD-binding/transporter-associated domain-like"/>
    <property type="match status" value="1"/>
</dbReference>
<dbReference type="Gene3D" id="3.10.20.30">
    <property type="match status" value="1"/>
</dbReference>
<dbReference type="InterPro" id="IPR036683">
    <property type="entry name" value="CO_DH_flav_C_dom_sf"/>
</dbReference>
<dbReference type="Pfam" id="PF03450">
    <property type="entry name" value="CO_deh_flav_C"/>
    <property type="match status" value="1"/>
</dbReference>
<gene>
    <name evidence="7" type="primary">xdhA</name>
    <name evidence="7" type="ORF">OLEAN_C32680</name>
</gene>
<dbReference type="InterPro" id="IPR002346">
    <property type="entry name" value="Mopterin_DH_FAD-bd"/>
</dbReference>
<dbReference type="InterPro" id="IPR012675">
    <property type="entry name" value="Beta-grasp_dom_sf"/>
</dbReference>
<dbReference type="GO" id="GO:0005506">
    <property type="term" value="F:iron ion binding"/>
    <property type="evidence" value="ECO:0007669"/>
    <property type="project" value="InterPro"/>
</dbReference>
<keyword evidence="4" id="KW-0560">Oxidoreductase</keyword>
<evidence type="ECO:0000313" key="8">
    <source>
        <dbReference type="Proteomes" id="UP000032749"/>
    </source>
</evidence>
<dbReference type="EMBL" id="FO203512">
    <property type="protein sequence ID" value="CCK77444.1"/>
    <property type="molecule type" value="Genomic_DNA"/>
</dbReference>
<dbReference type="Gene3D" id="3.30.465.10">
    <property type="match status" value="1"/>
</dbReference>
<keyword evidence="8" id="KW-1185">Reference proteome</keyword>
<dbReference type="InterPro" id="IPR014307">
    <property type="entry name" value="Xanthine_DH_ssu"/>
</dbReference>
<dbReference type="InterPro" id="IPR036884">
    <property type="entry name" value="2Fe-2S-bd_dom_sf"/>
</dbReference>
<dbReference type="SUPFAM" id="SSF54292">
    <property type="entry name" value="2Fe-2S ferredoxin-like"/>
    <property type="match status" value="1"/>
</dbReference>
<keyword evidence="2" id="KW-0479">Metal-binding</keyword>
<dbReference type="SUPFAM" id="SSF47741">
    <property type="entry name" value="CO dehydrogenase ISP C-domain like"/>
    <property type="match status" value="1"/>
</dbReference>
<reference evidence="7 8" key="1">
    <citation type="journal article" date="2013" name="Nat. Commun.">
        <title>Genome sequence and functional genomic analysis of the oil-degrading bacterium Oleispira antarctica.</title>
        <authorList>
            <person name="Kube M."/>
            <person name="Chernikova T.N."/>
            <person name="Al-Ramahi Y."/>
            <person name="Beloqui A."/>
            <person name="Lopez-Cortez N."/>
            <person name="Guazzaroni M.E."/>
            <person name="Heipieper H.J."/>
            <person name="Klages S."/>
            <person name="Kotsyurbenko O.R."/>
            <person name="Langer I."/>
            <person name="Nechitaylo T.Y."/>
            <person name="Lunsdorf H."/>
            <person name="Fernandez M."/>
            <person name="Juarez S."/>
            <person name="Ciordia S."/>
            <person name="Singer A."/>
            <person name="Kagan O."/>
            <person name="Egorova O."/>
            <person name="Petit P.A."/>
            <person name="Stogios P."/>
            <person name="Kim Y."/>
            <person name="Tchigvintsev A."/>
            <person name="Flick R."/>
            <person name="Denaro R."/>
            <person name="Genovese M."/>
            <person name="Albar J.P."/>
            <person name="Reva O.N."/>
            <person name="Martinez-Gomariz M."/>
            <person name="Tran H."/>
            <person name="Ferrer M."/>
            <person name="Savchenko A."/>
            <person name="Yakunin A.F."/>
            <person name="Yakimov M.M."/>
            <person name="Golyshina O.V."/>
            <person name="Reinhardt R."/>
            <person name="Golyshin P.N."/>
        </authorList>
    </citation>
    <scope>NUCLEOTIDE SEQUENCE [LARGE SCALE GENOMIC DNA]</scope>
</reference>
<accession>R4YV22</accession>
<dbReference type="InterPro" id="IPR016208">
    <property type="entry name" value="Ald_Oxase/xanthine_DH-like"/>
</dbReference>
<keyword evidence="1" id="KW-0285">Flavoprotein</keyword>
<evidence type="ECO:0000256" key="5">
    <source>
        <dbReference type="ARBA" id="ARBA00023004"/>
    </source>
</evidence>
<dbReference type="InterPro" id="IPR005107">
    <property type="entry name" value="CO_DH_flav_C"/>
</dbReference>
<dbReference type="Proteomes" id="UP000032749">
    <property type="component" value="Chromosome"/>
</dbReference>
<evidence type="ECO:0000256" key="1">
    <source>
        <dbReference type="ARBA" id="ARBA00022630"/>
    </source>
</evidence>
<dbReference type="STRING" id="698738.OLEAN_C32680"/>
<feature type="domain" description="FAD-binding PCMH-type" evidence="6">
    <location>
        <begin position="215"/>
        <end position="394"/>
    </location>
</feature>
<dbReference type="PROSITE" id="PS00197">
    <property type="entry name" value="2FE2S_FER_1"/>
    <property type="match status" value="1"/>
</dbReference>
<dbReference type="Gene3D" id="3.30.43.10">
    <property type="entry name" value="Uridine Diphospho-n-acetylenolpyruvylglucosamine Reductase, domain 2"/>
    <property type="match status" value="1"/>
</dbReference>
<keyword evidence="5" id="KW-0408">Iron</keyword>
<dbReference type="Pfam" id="PF00941">
    <property type="entry name" value="FAD_binding_5"/>
    <property type="match status" value="1"/>
</dbReference>
<evidence type="ECO:0000259" key="6">
    <source>
        <dbReference type="PROSITE" id="PS51387"/>
    </source>
</evidence>
<dbReference type="NCBIfam" id="TIGR02963">
    <property type="entry name" value="xanthine_xdhA"/>
    <property type="match status" value="1"/>
</dbReference>
<dbReference type="PANTHER" id="PTHR45444">
    <property type="entry name" value="XANTHINE DEHYDROGENASE"/>
    <property type="match status" value="1"/>
</dbReference>
<dbReference type="SUPFAM" id="SSF55447">
    <property type="entry name" value="CO dehydrogenase flavoprotein C-terminal domain-like"/>
    <property type="match status" value="1"/>
</dbReference>